<name>A0ABS8WM27_DATST</name>
<comment type="caution">
    <text evidence="1">The sequence shown here is derived from an EMBL/GenBank/DDBJ whole genome shotgun (WGS) entry which is preliminary data.</text>
</comment>
<evidence type="ECO:0000313" key="2">
    <source>
        <dbReference type="Proteomes" id="UP000823775"/>
    </source>
</evidence>
<dbReference type="EMBL" id="JACEIK010008077">
    <property type="protein sequence ID" value="MCE3050996.1"/>
    <property type="molecule type" value="Genomic_DNA"/>
</dbReference>
<evidence type="ECO:0000313" key="1">
    <source>
        <dbReference type="EMBL" id="MCE3050996.1"/>
    </source>
</evidence>
<reference evidence="1 2" key="1">
    <citation type="journal article" date="2021" name="BMC Genomics">
        <title>Datura genome reveals duplications of psychoactive alkaloid biosynthetic genes and high mutation rate following tissue culture.</title>
        <authorList>
            <person name="Rajewski A."/>
            <person name="Carter-House D."/>
            <person name="Stajich J."/>
            <person name="Litt A."/>
        </authorList>
    </citation>
    <scope>NUCLEOTIDE SEQUENCE [LARGE SCALE GENOMIC DNA]</scope>
    <source>
        <strain evidence="1">AR-01</strain>
    </source>
</reference>
<sequence>MGRRNPDDPLSPPSRLNRISPIFPTQVTVNMMTSIVHEMKGQDLNGIVRVFLLVNNRKIHHQRCDGPSLPPSPRHQVVLDVFRVVKLPPHYENFTVKPTIEPRGCK</sequence>
<accession>A0ABS8WM27</accession>
<organism evidence="1 2">
    <name type="scientific">Datura stramonium</name>
    <name type="common">Jimsonweed</name>
    <name type="synonym">Common thornapple</name>
    <dbReference type="NCBI Taxonomy" id="4076"/>
    <lineage>
        <taxon>Eukaryota</taxon>
        <taxon>Viridiplantae</taxon>
        <taxon>Streptophyta</taxon>
        <taxon>Embryophyta</taxon>
        <taxon>Tracheophyta</taxon>
        <taxon>Spermatophyta</taxon>
        <taxon>Magnoliopsida</taxon>
        <taxon>eudicotyledons</taxon>
        <taxon>Gunneridae</taxon>
        <taxon>Pentapetalae</taxon>
        <taxon>asterids</taxon>
        <taxon>lamiids</taxon>
        <taxon>Solanales</taxon>
        <taxon>Solanaceae</taxon>
        <taxon>Solanoideae</taxon>
        <taxon>Datureae</taxon>
        <taxon>Datura</taxon>
    </lineage>
</organism>
<gene>
    <name evidence="1" type="ORF">HAX54_048670</name>
</gene>
<protein>
    <submittedName>
        <fullName evidence="1">Uncharacterized protein</fullName>
    </submittedName>
</protein>
<proteinExistence type="predicted"/>
<keyword evidence="2" id="KW-1185">Reference proteome</keyword>
<dbReference type="Proteomes" id="UP000823775">
    <property type="component" value="Unassembled WGS sequence"/>
</dbReference>